<evidence type="ECO:0000256" key="1">
    <source>
        <dbReference type="PROSITE-ProRule" id="PRU00497"/>
    </source>
</evidence>
<keyword evidence="3" id="KW-1185">Reference proteome</keyword>
<dbReference type="AlphaFoldDB" id="A0A482VNW1"/>
<gene>
    <name evidence="2" type="ORF">BDFB_000454</name>
</gene>
<evidence type="ECO:0000313" key="2">
    <source>
        <dbReference type="EMBL" id="RZC34611.1"/>
    </source>
</evidence>
<organism evidence="2 3">
    <name type="scientific">Asbolus verrucosus</name>
    <name type="common">Desert ironclad beetle</name>
    <dbReference type="NCBI Taxonomy" id="1661398"/>
    <lineage>
        <taxon>Eukaryota</taxon>
        <taxon>Metazoa</taxon>
        <taxon>Ecdysozoa</taxon>
        <taxon>Arthropoda</taxon>
        <taxon>Hexapoda</taxon>
        <taxon>Insecta</taxon>
        <taxon>Pterygota</taxon>
        <taxon>Neoptera</taxon>
        <taxon>Endopterygota</taxon>
        <taxon>Coleoptera</taxon>
        <taxon>Polyphaga</taxon>
        <taxon>Cucujiformia</taxon>
        <taxon>Tenebrionidae</taxon>
        <taxon>Pimeliinae</taxon>
        <taxon>Asbolus</taxon>
    </lineage>
</organism>
<dbReference type="OrthoDB" id="6815232at2759"/>
<comment type="caution">
    <text evidence="2">The sequence shown here is derived from an EMBL/GenBank/DDBJ whole genome shotgun (WGS) entry which is preliminary data.</text>
</comment>
<reference evidence="2 3" key="1">
    <citation type="submission" date="2017-03" db="EMBL/GenBank/DDBJ databases">
        <title>Genome of the blue death feigning beetle - Asbolus verrucosus.</title>
        <authorList>
            <person name="Rider S.D."/>
        </authorList>
    </citation>
    <scope>NUCLEOTIDE SEQUENCE [LARGE SCALE GENOMIC DNA]</scope>
    <source>
        <strain evidence="2">Butters</strain>
        <tissue evidence="2">Head and leg muscle</tissue>
    </source>
</reference>
<sequence length="119" mass="12809">VIIFFAVVAVALAAPQQGRDAQILRYENENIGIDGYKFLYETSDPISRSENGELINAGSENEAIAVKGEYSYVGPDGKTHSVICFIALVAVALAAPQQGPEAVIRAFENENIGIDGYKF</sequence>
<dbReference type="InterPro" id="IPR000618">
    <property type="entry name" value="Insect_cuticle"/>
</dbReference>
<dbReference type="EMBL" id="QDEB01078493">
    <property type="protein sequence ID" value="RZC34611.1"/>
    <property type="molecule type" value="Genomic_DNA"/>
</dbReference>
<evidence type="ECO:0000313" key="3">
    <source>
        <dbReference type="Proteomes" id="UP000292052"/>
    </source>
</evidence>
<proteinExistence type="predicted"/>
<feature type="non-terminal residue" evidence="2">
    <location>
        <position position="119"/>
    </location>
</feature>
<protein>
    <submittedName>
        <fullName evidence="2">Endocuticle structural glycoprotein SgAbd-5</fullName>
    </submittedName>
</protein>
<feature type="non-terminal residue" evidence="2">
    <location>
        <position position="1"/>
    </location>
</feature>
<dbReference type="GO" id="GO:0042302">
    <property type="term" value="F:structural constituent of cuticle"/>
    <property type="evidence" value="ECO:0007669"/>
    <property type="project" value="UniProtKB-UniRule"/>
</dbReference>
<dbReference type="Pfam" id="PF00379">
    <property type="entry name" value="Chitin_bind_4"/>
    <property type="match status" value="1"/>
</dbReference>
<accession>A0A482VNW1</accession>
<dbReference type="STRING" id="1661398.A0A482VNW1"/>
<dbReference type="Proteomes" id="UP000292052">
    <property type="component" value="Unassembled WGS sequence"/>
</dbReference>
<keyword evidence="1" id="KW-0193">Cuticle</keyword>
<dbReference type="PROSITE" id="PS51155">
    <property type="entry name" value="CHIT_BIND_RR_2"/>
    <property type="match status" value="1"/>
</dbReference>
<name>A0A482VNW1_ASBVE</name>